<dbReference type="AlphaFoldDB" id="A0A5E4ENM5"/>
<protein>
    <submittedName>
        <fullName evidence="1">PREDICTED: callose synthase</fullName>
    </submittedName>
</protein>
<dbReference type="Proteomes" id="UP000327085">
    <property type="component" value="Chromosome 5"/>
</dbReference>
<reference evidence="2" key="1">
    <citation type="journal article" date="2020" name="Plant J.">
        <title>Transposons played a major role in the diversification between the closely related almond and peach genomes: results from the almond genome sequence.</title>
        <authorList>
            <person name="Alioto T."/>
            <person name="Alexiou K.G."/>
            <person name="Bardil A."/>
            <person name="Barteri F."/>
            <person name="Castanera R."/>
            <person name="Cruz F."/>
            <person name="Dhingra A."/>
            <person name="Duval H."/>
            <person name="Fernandez I Marti A."/>
            <person name="Frias L."/>
            <person name="Galan B."/>
            <person name="Garcia J.L."/>
            <person name="Howad W."/>
            <person name="Gomez-Garrido J."/>
            <person name="Gut M."/>
            <person name="Julca I."/>
            <person name="Morata J."/>
            <person name="Puigdomenech P."/>
            <person name="Ribeca P."/>
            <person name="Rubio Cabetas M.J."/>
            <person name="Vlasova A."/>
            <person name="Wirthensohn M."/>
            <person name="Garcia-Mas J."/>
            <person name="Gabaldon T."/>
            <person name="Casacuberta J.M."/>
            <person name="Arus P."/>
        </authorList>
    </citation>
    <scope>NUCLEOTIDE SEQUENCE [LARGE SCALE GENOMIC DNA]</scope>
    <source>
        <strain evidence="2">cv. Texas</strain>
    </source>
</reference>
<dbReference type="Gramene" id="VVA16986">
    <property type="protein sequence ID" value="VVA16986"/>
    <property type="gene ID" value="Prudul26B020900"/>
</dbReference>
<evidence type="ECO:0000313" key="2">
    <source>
        <dbReference type="Proteomes" id="UP000327085"/>
    </source>
</evidence>
<name>A0A5E4ENM5_PRUDU</name>
<dbReference type="OMA" id="GHERIPT"/>
<dbReference type="EMBL" id="CABIKO010000022">
    <property type="protein sequence ID" value="VVA16986.1"/>
    <property type="molecule type" value="Genomic_DNA"/>
</dbReference>
<organism evidence="1 2">
    <name type="scientific">Prunus dulcis</name>
    <name type="common">Almond</name>
    <name type="synonym">Amygdalus dulcis</name>
    <dbReference type="NCBI Taxonomy" id="3755"/>
    <lineage>
        <taxon>Eukaryota</taxon>
        <taxon>Viridiplantae</taxon>
        <taxon>Streptophyta</taxon>
        <taxon>Embryophyta</taxon>
        <taxon>Tracheophyta</taxon>
        <taxon>Spermatophyta</taxon>
        <taxon>Magnoliopsida</taxon>
        <taxon>eudicotyledons</taxon>
        <taxon>Gunneridae</taxon>
        <taxon>Pentapetalae</taxon>
        <taxon>rosids</taxon>
        <taxon>fabids</taxon>
        <taxon>Rosales</taxon>
        <taxon>Rosaceae</taxon>
        <taxon>Amygdaloideae</taxon>
        <taxon>Amygdaleae</taxon>
        <taxon>Prunus</taxon>
    </lineage>
</organism>
<gene>
    <name evidence="1" type="ORF">ALMOND_2B020900</name>
</gene>
<dbReference type="InParanoid" id="A0A5E4ENM5"/>
<proteinExistence type="predicted"/>
<sequence length="315" mass="34949">MARVYDNWERLVRATLKREQLRSSGQGHERVPSGIAGAVPPSLGKSTNIDAILQAADAIHAEDPNVYRICKPSHFEYLKINVDFFQCSIVGGAILTVAISALHKIAYSMAPNLDPKSDGRGVLQFKTGYLEMKKMIATLRALVEVMEALSKYADPNGVGRLIMEEFTFPTIFFNIVLTSVYDNNIGPLEAPSLTNAIGVFPEVRGAISAIRYTEQFPRLPAAFEISGQRDADMFDLLECVFGFQKDNVTNQRENVLLTVANAQSRLGVPVEADPVSEHVIIVTWATDYPSCIHVNEHVIICYTCYVSIYLNLNFE</sequence>
<evidence type="ECO:0000313" key="1">
    <source>
        <dbReference type="EMBL" id="VVA16986.1"/>
    </source>
</evidence>
<accession>A0A5E4ENM5</accession>